<evidence type="ECO:0000313" key="2">
    <source>
        <dbReference type="EMBL" id="MCI91169.1"/>
    </source>
</evidence>
<feature type="region of interest" description="Disordered" evidence="1">
    <location>
        <begin position="1"/>
        <end position="29"/>
    </location>
</feature>
<dbReference type="Proteomes" id="UP000265520">
    <property type="component" value="Unassembled WGS sequence"/>
</dbReference>
<sequence>MSSCSSYYTLSSGDFESDTEEQHNMGLEEFSQAYENDEANRMEGKVKEEFNRQRVEPKKV</sequence>
<name>A0A392VUN8_9FABA</name>
<dbReference type="EMBL" id="LXQA011264701">
    <property type="protein sequence ID" value="MCI91169.1"/>
    <property type="molecule type" value="Genomic_DNA"/>
</dbReference>
<comment type="caution">
    <text evidence="2">The sequence shown here is derived from an EMBL/GenBank/DDBJ whole genome shotgun (WGS) entry which is preliminary data.</text>
</comment>
<keyword evidence="3" id="KW-1185">Reference proteome</keyword>
<feature type="compositionally biased region" description="Low complexity" evidence="1">
    <location>
        <begin position="1"/>
        <end position="12"/>
    </location>
</feature>
<reference evidence="2 3" key="1">
    <citation type="journal article" date="2018" name="Front. Plant Sci.">
        <title>Red Clover (Trifolium pratense) and Zigzag Clover (T. medium) - A Picture of Genomic Similarities and Differences.</title>
        <authorList>
            <person name="Dluhosova J."/>
            <person name="Istvanek J."/>
            <person name="Nedelnik J."/>
            <person name="Repkova J."/>
        </authorList>
    </citation>
    <scope>NUCLEOTIDE SEQUENCE [LARGE SCALE GENOMIC DNA]</scope>
    <source>
        <strain evidence="3">cv. 10/8</strain>
        <tissue evidence="2">Leaf</tissue>
    </source>
</reference>
<dbReference type="AlphaFoldDB" id="A0A392VUN8"/>
<evidence type="ECO:0000313" key="3">
    <source>
        <dbReference type="Proteomes" id="UP000265520"/>
    </source>
</evidence>
<proteinExistence type="predicted"/>
<protein>
    <submittedName>
        <fullName evidence="2">tRNA-specific adenosine deaminase</fullName>
    </submittedName>
</protein>
<feature type="non-terminal residue" evidence="2">
    <location>
        <position position="60"/>
    </location>
</feature>
<accession>A0A392VUN8</accession>
<evidence type="ECO:0000256" key="1">
    <source>
        <dbReference type="SAM" id="MobiDB-lite"/>
    </source>
</evidence>
<organism evidence="2 3">
    <name type="scientific">Trifolium medium</name>
    <dbReference type="NCBI Taxonomy" id="97028"/>
    <lineage>
        <taxon>Eukaryota</taxon>
        <taxon>Viridiplantae</taxon>
        <taxon>Streptophyta</taxon>
        <taxon>Embryophyta</taxon>
        <taxon>Tracheophyta</taxon>
        <taxon>Spermatophyta</taxon>
        <taxon>Magnoliopsida</taxon>
        <taxon>eudicotyledons</taxon>
        <taxon>Gunneridae</taxon>
        <taxon>Pentapetalae</taxon>
        <taxon>rosids</taxon>
        <taxon>fabids</taxon>
        <taxon>Fabales</taxon>
        <taxon>Fabaceae</taxon>
        <taxon>Papilionoideae</taxon>
        <taxon>50 kb inversion clade</taxon>
        <taxon>NPAAA clade</taxon>
        <taxon>Hologalegina</taxon>
        <taxon>IRL clade</taxon>
        <taxon>Trifolieae</taxon>
        <taxon>Trifolium</taxon>
    </lineage>
</organism>